<reference evidence="1" key="1">
    <citation type="submission" date="2022-09" db="EMBL/GenBank/DDBJ databases">
        <title>Fusarium specimens isolated from Avocado Roots.</title>
        <authorList>
            <person name="Stajich J."/>
            <person name="Roper C."/>
            <person name="Heimlech-Rivalta G."/>
        </authorList>
    </citation>
    <scope>NUCLEOTIDE SEQUENCE</scope>
    <source>
        <strain evidence="1">CF00136</strain>
    </source>
</reference>
<protein>
    <submittedName>
        <fullName evidence="1">Uncharacterized protein</fullName>
    </submittedName>
</protein>
<organism evidence="1 2">
    <name type="scientific">Fusarium torreyae</name>
    <dbReference type="NCBI Taxonomy" id="1237075"/>
    <lineage>
        <taxon>Eukaryota</taxon>
        <taxon>Fungi</taxon>
        <taxon>Dikarya</taxon>
        <taxon>Ascomycota</taxon>
        <taxon>Pezizomycotina</taxon>
        <taxon>Sordariomycetes</taxon>
        <taxon>Hypocreomycetidae</taxon>
        <taxon>Hypocreales</taxon>
        <taxon>Nectriaceae</taxon>
        <taxon>Fusarium</taxon>
    </lineage>
</organism>
<comment type="caution">
    <text evidence="1">The sequence shown here is derived from an EMBL/GenBank/DDBJ whole genome shotgun (WGS) entry which is preliminary data.</text>
</comment>
<dbReference type="EMBL" id="JAOQAZ010000011">
    <property type="protein sequence ID" value="KAJ4262939.1"/>
    <property type="molecule type" value="Genomic_DNA"/>
</dbReference>
<accession>A0A9W8VHA4</accession>
<gene>
    <name evidence="1" type="ORF">NW762_006552</name>
</gene>
<sequence>MRLRETGNSLEEVKRRIREEAALPAVIAAPAPPAGPVRNCVGCGSNTHNLIRCLKVGPDGLMAGRPKCNTLDHGVAQRPRLLANIALMRRMLVDGRGNMPAFQSAYSSVSIVRASMVSGAKPLKRLPWTPAFANLLTDAIPQIQEDMDRLGLSVIGGYKLPVEPLTKNWPHVDAFFSRPFSDMAAVTEEQLAAQREVKIDNRKRREEAAAQHAAKVLKTINDDWQADWESGEFEEMPLNGDGSDVDMGECDDEQWTSMDIDHSTPIRDLLYVCVAVEGSSVYMSVGHGVFPSIPMSGFDHIHVISKNFSKRKVYDTTLGQVAHVPLVHSAPERLEQLSWAFHSDTPVQSVTVYRDGPQKEKAWVRLEHRLRRQEVWNAHLGGFMSIVSSMGDWGLDAAMVARCFLSEGLMATYLAIASRLQNYGILKPHDDSRLTMNLQGKELEVFKATLPILNFDHRLAYLVAQHTDTPVVRQTKLQLASLLSVSLLDMFDFGTSLLNPEGSSDDATTIVAACEGYSKPMANQGAMWVAIGLWKSVAKELNDFSMLSVGSGTRYPVPGLVKVEIKLSSALEASHKLRALESTIDSLKIPTFTKHSNEEVPMGEYECYEIQTHLFSAYLHQLALGAPKSTGIYAWKDVSSKSTISGLHCRMKAFFDAEKLRTQDQDPPPCMYGVYHDLYRPRDGHCFFWDWTGIPTLVFRKWYKENNHGGRIGIASMIKLVGGYGPNYDDHIKNWKAEDEY</sequence>
<evidence type="ECO:0000313" key="1">
    <source>
        <dbReference type="EMBL" id="KAJ4262939.1"/>
    </source>
</evidence>
<evidence type="ECO:0000313" key="2">
    <source>
        <dbReference type="Proteomes" id="UP001152049"/>
    </source>
</evidence>
<name>A0A9W8VHA4_9HYPO</name>
<dbReference type="OrthoDB" id="5035669at2759"/>
<dbReference type="AlphaFoldDB" id="A0A9W8VHA4"/>
<proteinExistence type="predicted"/>
<keyword evidence="2" id="KW-1185">Reference proteome</keyword>
<dbReference type="Proteomes" id="UP001152049">
    <property type="component" value="Unassembled WGS sequence"/>
</dbReference>